<evidence type="ECO:0000256" key="1">
    <source>
        <dbReference type="ARBA" id="ARBA00005750"/>
    </source>
</evidence>
<dbReference type="SUPFAM" id="SSF89550">
    <property type="entry name" value="PHP domain-like"/>
    <property type="match status" value="1"/>
</dbReference>
<evidence type="ECO:0000256" key="3">
    <source>
        <dbReference type="ARBA" id="ARBA00022801"/>
    </source>
</evidence>
<evidence type="ECO:0000256" key="2">
    <source>
        <dbReference type="ARBA" id="ARBA00013064"/>
    </source>
</evidence>
<protein>
    <recommendedName>
        <fullName evidence="2">protein-tyrosine-phosphatase</fullName>
        <ecNumber evidence="2">3.1.3.48</ecNumber>
    </recommendedName>
</protein>
<dbReference type="Pfam" id="PF19567">
    <property type="entry name" value="CpsB_CapC"/>
    <property type="match status" value="1"/>
</dbReference>
<dbReference type="PIRSF" id="PIRSF016557">
    <property type="entry name" value="Caps_synth_CpsB"/>
    <property type="match status" value="1"/>
</dbReference>
<keyword evidence="6" id="KW-1185">Reference proteome</keyword>
<dbReference type="RefSeq" id="WP_341682894.1">
    <property type="nucleotide sequence ID" value="NZ_JBBYHT010000003.1"/>
</dbReference>
<dbReference type="InterPro" id="IPR016195">
    <property type="entry name" value="Pol/histidinol_Pase-like"/>
</dbReference>
<dbReference type="Gene3D" id="3.20.20.140">
    <property type="entry name" value="Metal-dependent hydrolases"/>
    <property type="match status" value="1"/>
</dbReference>
<evidence type="ECO:0000256" key="4">
    <source>
        <dbReference type="ARBA" id="ARBA00051722"/>
    </source>
</evidence>
<dbReference type="InterPro" id="IPR016667">
    <property type="entry name" value="Caps_polysacc_synth_CpsB/CapC"/>
</dbReference>
<comment type="catalytic activity">
    <reaction evidence="4">
        <text>O-phospho-L-tyrosyl-[protein] + H2O = L-tyrosyl-[protein] + phosphate</text>
        <dbReference type="Rhea" id="RHEA:10684"/>
        <dbReference type="Rhea" id="RHEA-COMP:10136"/>
        <dbReference type="Rhea" id="RHEA-COMP:20101"/>
        <dbReference type="ChEBI" id="CHEBI:15377"/>
        <dbReference type="ChEBI" id="CHEBI:43474"/>
        <dbReference type="ChEBI" id="CHEBI:46858"/>
        <dbReference type="ChEBI" id="CHEBI:61978"/>
        <dbReference type="EC" id="3.1.3.48"/>
    </reaction>
</comment>
<dbReference type="Proteomes" id="UP001393056">
    <property type="component" value="Unassembled WGS sequence"/>
</dbReference>
<keyword evidence="3 5" id="KW-0378">Hydrolase</keyword>
<name>A0ABU9I7N5_9FLAO</name>
<dbReference type="PANTHER" id="PTHR39181">
    <property type="entry name" value="TYROSINE-PROTEIN PHOSPHATASE YWQE"/>
    <property type="match status" value="1"/>
</dbReference>
<organism evidence="5 6">
    <name type="scientific">Flavobacterium helocola</name>
    <dbReference type="NCBI Taxonomy" id="3139139"/>
    <lineage>
        <taxon>Bacteria</taxon>
        <taxon>Pseudomonadati</taxon>
        <taxon>Bacteroidota</taxon>
        <taxon>Flavobacteriia</taxon>
        <taxon>Flavobacteriales</taxon>
        <taxon>Flavobacteriaceae</taxon>
        <taxon>Flavobacterium</taxon>
    </lineage>
</organism>
<reference evidence="5 6" key="1">
    <citation type="submission" date="2024-04" db="EMBL/GenBank/DDBJ databases">
        <title>Flavobacterium sp. DGU41 16S ribosomal RNA gene Genome sequencing and assembly.</title>
        <authorList>
            <person name="Park S."/>
        </authorList>
    </citation>
    <scope>NUCLEOTIDE SEQUENCE [LARGE SCALE GENOMIC DNA]</scope>
    <source>
        <strain evidence="5 6">DGU41</strain>
    </source>
</reference>
<dbReference type="GO" id="GO:0004725">
    <property type="term" value="F:protein tyrosine phosphatase activity"/>
    <property type="evidence" value="ECO:0007669"/>
    <property type="project" value="UniProtKB-EC"/>
</dbReference>
<accession>A0ABU9I7N5</accession>
<gene>
    <name evidence="5" type="ORF">AAEO58_07715</name>
</gene>
<dbReference type="EMBL" id="JBBYHT010000003">
    <property type="protein sequence ID" value="MEL1247928.1"/>
    <property type="molecule type" value="Genomic_DNA"/>
</dbReference>
<sequence length="244" mass="28161">MLSFFKSKPKLAELIPSGYVDIHSHILPGIDDGAQKIKDAEFLLESMIDFGFSKVITTPHTMKNVWDNTTNSIGDAYNLVHSELPELSKQVALQYASEYFLDENLIRLAQQEKLLTLKDNFILIEMSYLNAPIQLYDFLFELQLKGYQLVLAHPERYNYFHSNKKEFAKLKKAGCLFQLNLLSTVGYYGKNVAEISDYLLKNDLYDFTGSDIHHQNHIKAFQNKLAFNNGEKITEVMEKNIFFL</sequence>
<dbReference type="EC" id="3.1.3.48" evidence="2"/>
<comment type="caution">
    <text evidence="5">The sequence shown here is derived from an EMBL/GenBank/DDBJ whole genome shotgun (WGS) entry which is preliminary data.</text>
</comment>
<evidence type="ECO:0000313" key="6">
    <source>
        <dbReference type="Proteomes" id="UP001393056"/>
    </source>
</evidence>
<evidence type="ECO:0000313" key="5">
    <source>
        <dbReference type="EMBL" id="MEL1247928.1"/>
    </source>
</evidence>
<comment type="similarity">
    <text evidence="1">Belongs to the metallo-dependent hydrolases superfamily. CpsB/CapC family.</text>
</comment>
<proteinExistence type="inferred from homology"/>
<dbReference type="PANTHER" id="PTHR39181:SF1">
    <property type="entry name" value="TYROSINE-PROTEIN PHOSPHATASE YWQE"/>
    <property type="match status" value="1"/>
</dbReference>